<protein>
    <submittedName>
        <fullName evidence="3">Predicted aconitase subunit 2</fullName>
    </submittedName>
</protein>
<reference evidence="3 4" key="1">
    <citation type="submission" date="2016-10" db="EMBL/GenBank/DDBJ databases">
        <authorList>
            <person name="de Groot N.N."/>
        </authorList>
    </citation>
    <scope>NUCLEOTIDE SEQUENCE [LARGE SCALE GENOMIC DNA]</scope>
    <source>
        <strain evidence="3 4">DSM 2784</strain>
    </source>
</reference>
<organism evidence="3 4">
    <name type="scientific">Acidaminobacter hydrogenoformans DSM 2784</name>
    <dbReference type="NCBI Taxonomy" id="1120920"/>
    <lineage>
        <taxon>Bacteria</taxon>
        <taxon>Bacillati</taxon>
        <taxon>Bacillota</taxon>
        <taxon>Clostridia</taxon>
        <taxon>Peptostreptococcales</taxon>
        <taxon>Acidaminobacteraceae</taxon>
        <taxon>Acidaminobacter</taxon>
    </lineage>
</organism>
<evidence type="ECO:0000259" key="2">
    <source>
        <dbReference type="Pfam" id="PF01989"/>
    </source>
</evidence>
<proteinExistence type="predicted"/>
<name>A0A1G5RVT8_9FIRM</name>
<dbReference type="SUPFAM" id="SSF52016">
    <property type="entry name" value="LeuD/IlvD-like"/>
    <property type="match status" value="1"/>
</dbReference>
<dbReference type="AlphaFoldDB" id="A0A1G5RVT8"/>
<accession>A0A1G5RVT8</accession>
<dbReference type="STRING" id="1120920.SAMN03080599_01115"/>
<feature type="domain" description="Phosphomevalonate dehydratase small subunit-like" evidence="2">
    <location>
        <begin position="29"/>
        <end position="105"/>
    </location>
</feature>
<dbReference type="InterPro" id="IPR002840">
    <property type="entry name" value="PMDh-S-like_dom"/>
</dbReference>
<dbReference type="OrthoDB" id="9815264at2"/>
<keyword evidence="1" id="KW-0456">Lyase</keyword>
<dbReference type="GO" id="GO:0016829">
    <property type="term" value="F:lyase activity"/>
    <property type="evidence" value="ECO:0007669"/>
    <property type="project" value="UniProtKB-KW"/>
</dbReference>
<dbReference type="Gene3D" id="3.50.30.10">
    <property type="entry name" value="Phosphohistidine domain"/>
    <property type="match status" value="1"/>
</dbReference>
<dbReference type="RefSeq" id="WP_092589916.1">
    <property type="nucleotide sequence ID" value="NZ_FMWL01000004.1"/>
</dbReference>
<evidence type="ECO:0000313" key="3">
    <source>
        <dbReference type="EMBL" id="SCZ78156.1"/>
    </source>
</evidence>
<dbReference type="Proteomes" id="UP000199208">
    <property type="component" value="Unassembled WGS sequence"/>
</dbReference>
<evidence type="ECO:0000256" key="1">
    <source>
        <dbReference type="ARBA" id="ARBA00023239"/>
    </source>
</evidence>
<gene>
    <name evidence="3" type="ORF">SAMN03080599_01115</name>
</gene>
<dbReference type="Pfam" id="PF01989">
    <property type="entry name" value="AcnX_swivel_put"/>
    <property type="match status" value="1"/>
</dbReference>
<sequence>MGTKFVCKRISEGYAEAEVIISKDAVCYYLVEPETGLVVERNHDLEGRNIAGKILMMPSGKGSSVVQADGLYKLGRNQKSPLGMIIEHADPVLVSSALIFEVPMVHKVDPEFYKHIKDGDRIILNATEGWIEIL</sequence>
<evidence type="ECO:0000313" key="4">
    <source>
        <dbReference type="Proteomes" id="UP000199208"/>
    </source>
</evidence>
<keyword evidence="4" id="KW-1185">Reference proteome</keyword>
<dbReference type="EMBL" id="FMWL01000004">
    <property type="protein sequence ID" value="SCZ78156.1"/>
    <property type="molecule type" value="Genomic_DNA"/>
</dbReference>